<organism evidence="1 2">
    <name type="scientific">Marinobacter subterrani</name>
    <dbReference type="NCBI Taxonomy" id="1658765"/>
    <lineage>
        <taxon>Bacteria</taxon>
        <taxon>Pseudomonadati</taxon>
        <taxon>Pseudomonadota</taxon>
        <taxon>Gammaproteobacteria</taxon>
        <taxon>Pseudomonadales</taxon>
        <taxon>Marinobacteraceae</taxon>
        <taxon>Marinobacter</taxon>
    </lineage>
</organism>
<evidence type="ECO:0000313" key="1">
    <source>
        <dbReference type="EMBL" id="KMQ74093.1"/>
    </source>
</evidence>
<dbReference type="OrthoDB" id="6361295at2"/>
<dbReference type="RefSeq" id="WP_048494350.1">
    <property type="nucleotide sequence ID" value="NZ_LFBU01000001.1"/>
</dbReference>
<protein>
    <submittedName>
        <fullName evidence="1">Uncharacterized protein</fullName>
    </submittedName>
</protein>
<gene>
    <name evidence="1" type="ORF">Msub_10264</name>
</gene>
<evidence type="ECO:0000313" key="2">
    <source>
        <dbReference type="Proteomes" id="UP000036102"/>
    </source>
</evidence>
<dbReference type="PATRIC" id="fig|1658765.3.peg.259"/>
<name>A0A0J7J6F3_9GAMM</name>
<keyword evidence="2" id="KW-1185">Reference proteome</keyword>
<dbReference type="EMBL" id="LFBU01000001">
    <property type="protein sequence ID" value="KMQ74093.1"/>
    <property type="molecule type" value="Genomic_DNA"/>
</dbReference>
<accession>A0A0J7J6F3</accession>
<dbReference type="Proteomes" id="UP000036102">
    <property type="component" value="Unassembled WGS sequence"/>
</dbReference>
<proteinExistence type="predicted"/>
<reference evidence="1 2" key="1">
    <citation type="submission" date="2015-06" db="EMBL/GenBank/DDBJ databases">
        <title>Marinobacter subterrani, a genetically tractable neutrophilic iron-oxidizing strain isolated from the Soudan Iron Mine.</title>
        <authorList>
            <person name="Bonis B.M."/>
            <person name="Gralnick J.A."/>
        </authorList>
    </citation>
    <scope>NUCLEOTIDE SEQUENCE [LARGE SCALE GENOMIC DNA]</scope>
    <source>
        <strain evidence="1 2">JG233</strain>
    </source>
</reference>
<dbReference type="AlphaFoldDB" id="A0A0J7J6F3"/>
<dbReference type="STRING" id="1658765.Msub_10264"/>
<sequence>MAAAEAVRYSPQPVTVLLDDKDADMPPDRIELIRQDLGIAGSDLRMRALPVKDPVTIAQILRQERVTQLVVSRDCALLRQPGADALLAALDLPVTITP</sequence>
<comment type="caution">
    <text evidence="1">The sequence shown here is derived from an EMBL/GenBank/DDBJ whole genome shotgun (WGS) entry which is preliminary data.</text>
</comment>